<feature type="region of interest" description="Disordered" evidence="1">
    <location>
        <begin position="1"/>
        <end position="78"/>
    </location>
</feature>
<dbReference type="KEGG" id="csy:CENSYa_1123"/>
<dbReference type="PATRIC" id="fig|414004.10.peg.1024"/>
<dbReference type="STRING" id="414004.CENSYa_1123"/>
<feature type="compositionally biased region" description="Low complexity" evidence="1">
    <location>
        <begin position="40"/>
        <end position="63"/>
    </location>
</feature>
<organism evidence="2 3">
    <name type="scientific">Cenarchaeum symbiosum (strain A)</name>
    <dbReference type="NCBI Taxonomy" id="414004"/>
    <lineage>
        <taxon>Archaea</taxon>
        <taxon>Nitrososphaerota</taxon>
        <taxon>Candidatus Cenarchaeales</taxon>
        <taxon>Candidatus Cenarchaeaceae</taxon>
        <taxon>Candidatus Cenarchaeum</taxon>
    </lineage>
</organism>
<reference evidence="2 3" key="1">
    <citation type="journal article" date="2006" name="Proc. Natl. Acad. Sci. U.S.A.">
        <title>Genomic analysis of the uncultivated marine crenarchaeote Cenarchaeum symbiosum.</title>
        <authorList>
            <person name="Hallam S.J."/>
            <person name="Konstantinidis K.T."/>
            <person name="Putnam N."/>
            <person name="Schleper C."/>
            <person name="Watanabe Y."/>
            <person name="Sugahara J."/>
            <person name="Preston C."/>
            <person name="de la Torre J."/>
            <person name="Richardson P.M."/>
            <person name="DeLong E.F."/>
        </authorList>
    </citation>
    <scope>NUCLEOTIDE SEQUENCE [LARGE SCALE GENOMIC DNA]</scope>
    <source>
        <strain evidence="3">A</strain>
    </source>
</reference>
<dbReference type="HOGENOM" id="CLU_415409_0_0_2"/>
<dbReference type="EMBL" id="DP000238">
    <property type="protein sequence ID" value="ABK77752.1"/>
    <property type="molecule type" value="Genomic_DNA"/>
</dbReference>
<sequence>MAARRSRPTARRTAKRPARQKPSPRRAPKKGRKPARKTPTRTVRTRASLGSRKTPAKAAQAPPKARRTPKPASDSSLAKEIRSMTGVFAENQRILVSMGKILDGLGSAVERSRKESKRVSMIEDDTRSALAELDRVRSQSNIVERISGQTARLEEEMRKIKESAESPGGKELSEKLAGGMDSIMEGSRAAAAAEHGVGELGGAVREVSERVSAAVSGVQELAEGLKSLEGRIESEGSAEHAELQRQLEAVGDVPGRLTEVLNQIADLSAKAEKIGPLSNAVEGMQQAGAAHESGMSDKLEAIEAAVKGLGEKAEVPGITERLEAIEVIVKKLDGAKIAERVESAADKLSSAGTPGAGERLEAIETMINRLEKAGIGEQLGSIEMAIGRLEGRDTGPPELAERLSSIEAAVSKLSEVQPPGGQESGMMDRLSGIEAAIAKLTEVQPPGGQEPSDISARLSGIEAAVSKLSEVQPPGGQESGMTDRLSAIEAAVSKLSEIQPSGGQEPGIADRLKSVEEKISELAAAAAKSEATAAEFYKKSGETPRDAGHSAGAPSLSEYHAAMRMGAESKYGGMEELQSMSAHTGRAAAALEPAASLELRRWGISRILDCADRWEIRFSDVLAALLKGIDRDKLKEAARIKQVRDLYGARAVDELDKELG</sequence>
<keyword evidence="3" id="KW-1185">Reference proteome</keyword>
<protein>
    <submittedName>
        <fullName evidence="2">Methyl-accepting chemotaxis protein</fullName>
    </submittedName>
</protein>
<evidence type="ECO:0000313" key="3">
    <source>
        <dbReference type="Proteomes" id="UP000000758"/>
    </source>
</evidence>
<dbReference type="Proteomes" id="UP000000758">
    <property type="component" value="Chromosome"/>
</dbReference>
<dbReference type="EnsemblBacteria" id="ABK77752">
    <property type="protein sequence ID" value="ABK77752"/>
    <property type="gene ID" value="CENSYa_1123"/>
</dbReference>
<evidence type="ECO:0000313" key="2">
    <source>
        <dbReference type="EMBL" id="ABK77752.1"/>
    </source>
</evidence>
<dbReference type="AlphaFoldDB" id="A0RWN5"/>
<gene>
    <name evidence="2" type="ordered locus">CENSYa_1123</name>
</gene>
<feature type="compositionally biased region" description="Basic residues" evidence="1">
    <location>
        <begin position="1"/>
        <end position="39"/>
    </location>
</feature>
<accession>A0RWN5</accession>
<proteinExistence type="predicted"/>
<evidence type="ECO:0000256" key="1">
    <source>
        <dbReference type="SAM" id="MobiDB-lite"/>
    </source>
</evidence>
<name>A0RWN5_CENSY</name>